<accession>A0AA48KAT1</accession>
<evidence type="ECO:0000256" key="1">
    <source>
        <dbReference type="ARBA" id="ARBA00001554"/>
    </source>
</evidence>
<dbReference type="Proteomes" id="UP001238179">
    <property type="component" value="Chromosome"/>
</dbReference>
<dbReference type="Pfam" id="PF01329">
    <property type="entry name" value="Pterin_4a"/>
    <property type="match status" value="1"/>
</dbReference>
<dbReference type="PANTHER" id="PTHR12599:SF0">
    <property type="entry name" value="PTERIN-4-ALPHA-CARBINOLAMINE DEHYDRATASE"/>
    <property type="match status" value="1"/>
</dbReference>
<dbReference type="GO" id="GO:0008124">
    <property type="term" value="F:4-alpha-hydroxytetrahydrobiopterin dehydratase activity"/>
    <property type="evidence" value="ECO:0007669"/>
    <property type="project" value="UniProtKB-EC"/>
</dbReference>
<organism evidence="5 6">
    <name type="scientific">Mesoterricola silvestris</name>
    <dbReference type="NCBI Taxonomy" id="2927979"/>
    <lineage>
        <taxon>Bacteria</taxon>
        <taxon>Pseudomonadati</taxon>
        <taxon>Acidobacteriota</taxon>
        <taxon>Holophagae</taxon>
        <taxon>Holophagales</taxon>
        <taxon>Holophagaceae</taxon>
        <taxon>Mesoterricola</taxon>
    </lineage>
</organism>
<comment type="similarity">
    <text evidence="2">Belongs to the pterin-4-alpha-carbinolamine dehydratase family.</text>
</comment>
<sequence length="81" mass="9176">MTWTEKDNTLVREIRTPDFMTSFNIVSRLVAPAEALNHHPDIAFGWGYVRIVLTTHDAGHVTEKDHTLAARFDEAIKPFGV</sequence>
<evidence type="ECO:0000256" key="4">
    <source>
        <dbReference type="ARBA" id="ARBA00023239"/>
    </source>
</evidence>
<dbReference type="InterPro" id="IPR001533">
    <property type="entry name" value="Pterin_deHydtase"/>
</dbReference>
<reference evidence="6" key="1">
    <citation type="journal article" date="2023" name="Int. J. Syst. Evol. Microbiol.">
        <title>Mesoterricola silvestris gen. nov., sp. nov., Mesoterricola sediminis sp. nov., Geothrix oryzae sp. nov., Geothrix edaphica sp. nov., Geothrix rubra sp. nov., and Geothrix limicola sp. nov., six novel members of Acidobacteriota isolated from soils.</title>
        <authorList>
            <person name="Itoh H."/>
            <person name="Sugisawa Y."/>
            <person name="Mise K."/>
            <person name="Xu Z."/>
            <person name="Kuniyasu M."/>
            <person name="Ushijima N."/>
            <person name="Kawano K."/>
            <person name="Kobayashi E."/>
            <person name="Shiratori Y."/>
            <person name="Masuda Y."/>
            <person name="Senoo K."/>
        </authorList>
    </citation>
    <scope>NUCLEOTIDE SEQUENCE [LARGE SCALE GENOMIC DNA]</scope>
    <source>
        <strain evidence="6">W79</strain>
    </source>
</reference>
<gene>
    <name evidence="5" type="ORF">METEAL_35790</name>
</gene>
<evidence type="ECO:0000256" key="2">
    <source>
        <dbReference type="ARBA" id="ARBA00006472"/>
    </source>
</evidence>
<evidence type="ECO:0000313" key="6">
    <source>
        <dbReference type="Proteomes" id="UP001238179"/>
    </source>
</evidence>
<proteinExistence type="inferred from homology"/>
<dbReference type="KEGG" id="msil:METEAL_35790"/>
<evidence type="ECO:0000313" key="5">
    <source>
        <dbReference type="EMBL" id="BDU74405.1"/>
    </source>
</evidence>
<name>A0AA48KAT1_9BACT</name>
<dbReference type="EMBL" id="AP027080">
    <property type="protein sequence ID" value="BDU74405.1"/>
    <property type="molecule type" value="Genomic_DNA"/>
</dbReference>
<dbReference type="Gene3D" id="3.30.1360.20">
    <property type="entry name" value="Transcriptional coactivator/pterin dehydratase"/>
    <property type="match status" value="1"/>
</dbReference>
<keyword evidence="4" id="KW-0456">Lyase</keyword>
<dbReference type="InterPro" id="IPR036428">
    <property type="entry name" value="PCD_sf"/>
</dbReference>
<dbReference type="AlphaFoldDB" id="A0AA48KAT1"/>
<dbReference type="GO" id="GO:0006729">
    <property type="term" value="P:tetrahydrobiopterin biosynthetic process"/>
    <property type="evidence" value="ECO:0007669"/>
    <property type="project" value="InterPro"/>
</dbReference>
<dbReference type="PANTHER" id="PTHR12599">
    <property type="entry name" value="PTERIN-4-ALPHA-CARBINOLAMINE DEHYDRATASE"/>
    <property type="match status" value="1"/>
</dbReference>
<dbReference type="RefSeq" id="WP_316413081.1">
    <property type="nucleotide sequence ID" value="NZ_AP027080.1"/>
</dbReference>
<keyword evidence="6" id="KW-1185">Reference proteome</keyword>
<dbReference type="CDD" id="cd00488">
    <property type="entry name" value="PCD_DCoH"/>
    <property type="match status" value="1"/>
</dbReference>
<dbReference type="SUPFAM" id="SSF55248">
    <property type="entry name" value="PCD-like"/>
    <property type="match status" value="1"/>
</dbReference>
<dbReference type="EC" id="4.2.1.96" evidence="3"/>
<evidence type="ECO:0000256" key="3">
    <source>
        <dbReference type="ARBA" id="ARBA00013252"/>
    </source>
</evidence>
<protein>
    <recommendedName>
        <fullName evidence="3">4a-hydroxytetrahydrobiopterin dehydratase</fullName>
        <ecNumber evidence="3">4.2.1.96</ecNumber>
    </recommendedName>
</protein>
<comment type="catalytic activity">
    <reaction evidence="1">
        <text>(4aS,6R)-4a-hydroxy-L-erythro-5,6,7,8-tetrahydrobiopterin = (6R)-L-erythro-6,7-dihydrobiopterin + H2O</text>
        <dbReference type="Rhea" id="RHEA:11920"/>
        <dbReference type="ChEBI" id="CHEBI:15377"/>
        <dbReference type="ChEBI" id="CHEBI:15642"/>
        <dbReference type="ChEBI" id="CHEBI:43120"/>
        <dbReference type="EC" id="4.2.1.96"/>
    </reaction>
</comment>